<sequence>MTPFRDSHHGEGAESGMVPRPIAHPVPELHPLLRARWSPIAFDSSHVLTDAAVDLLLEAARWAPSAGNSQPWAFVTAVRGRPEHVRITHRLAPSSRRWAPDANLLVVNVAHRYVEDTSMEFSEFADYDLGQAVAHMTLQAQAMGLACRQFRAFDLDGLTADLELAPGWQVLSMTAVGRPLGESPERERRTLTHLRQAPLKASGAES</sequence>
<comment type="similarity">
    <text evidence="1">Belongs to the nitroreductase family.</text>
</comment>
<evidence type="ECO:0000256" key="3">
    <source>
        <dbReference type="SAM" id="MobiDB-lite"/>
    </source>
</evidence>
<feature type="compositionally biased region" description="Basic and acidic residues" evidence="3">
    <location>
        <begin position="1"/>
        <end position="12"/>
    </location>
</feature>
<evidence type="ECO:0000256" key="1">
    <source>
        <dbReference type="ARBA" id="ARBA00007118"/>
    </source>
</evidence>
<evidence type="ECO:0000313" key="6">
    <source>
        <dbReference type="Proteomes" id="UP000638648"/>
    </source>
</evidence>
<protein>
    <submittedName>
        <fullName evidence="5">Nitroreductase</fullName>
    </submittedName>
</protein>
<accession>A0A927MPU0</accession>
<dbReference type="Gene3D" id="3.40.109.10">
    <property type="entry name" value="NADH Oxidase"/>
    <property type="match status" value="1"/>
</dbReference>
<reference evidence="5" key="1">
    <citation type="submission" date="2020-10" db="EMBL/GenBank/DDBJ databases">
        <title>Sequencing the genomes of 1000 actinobacteria strains.</title>
        <authorList>
            <person name="Klenk H.-P."/>
        </authorList>
    </citation>
    <scope>NUCLEOTIDE SEQUENCE</scope>
    <source>
        <strain evidence="5">DSM 45354</strain>
    </source>
</reference>
<gene>
    <name evidence="5" type="ORF">HEB94_001504</name>
</gene>
<dbReference type="Proteomes" id="UP000638648">
    <property type="component" value="Unassembled WGS sequence"/>
</dbReference>
<evidence type="ECO:0000259" key="4">
    <source>
        <dbReference type="Pfam" id="PF00881"/>
    </source>
</evidence>
<keyword evidence="2" id="KW-0560">Oxidoreductase</keyword>
<dbReference type="PANTHER" id="PTHR43673">
    <property type="entry name" value="NAD(P)H NITROREDUCTASE YDGI-RELATED"/>
    <property type="match status" value="1"/>
</dbReference>
<dbReference type="Pfam" id="PF00881">
    <property type="entry name" value="Nitroreductase"/>
    <property type="match status" value="1"/>
</dbReference>
<dbReference type="EMBL" id="JADBEM010000001">
    <property type="protein sequence ID" value="MBE1604656.1"/>
    <property type="molecule type" value="Genomic_DNA"/>
</dbReference>
<name>A0A927MPU0_9ACTN</name>
<dbReference type="InterPro" id="IPR029479">
    <property type="entry name" value="Nitroreductase"/>
</dbReference>
<dbReference type="AlphaFoldDB" id="A0A927MPU0"/>
<dbReference type="RefSeq" id="WP_337917497.1">
    <property type="nucleotide sequence ID" value="NZ_BAABJL010000043.1"/>
</dbReference>
<organism evidence="5 6">
    <name type="scientific">Actinopolymorpha pittospori</name>
    <dbReference type="NCBI Taxonomy" id="648752"/>
    <lineage>
        <taxon>Bacteria</taxon>
        <taxon>Bacillati</taxon>
        <taxon>Actinomycetota</taxon>
        <taxon>Actinomycetes</taxon>
        <taxon>Propionibacteriales</taxon>
        <taxon>Actinopolymorphaceae</taxon>
        <taxon>Actinopolymorpha</taxon>
    </lineage>
</organism>
<proteinExistence type="inferred from homology"/>
<dbReference type="InterPro" id="IPR000415">
    <property type="entry name" value="Nitroreductase-like"/>
</dbReference>
<dbReference type="SUPFAM" id="SSF55469">
    <property type="entry name" value="FMN-dependent nitroreductase-like"/>
    <property type="match status" value="1"/>
</dbReference>
<comment type="caution">
    <text evidence="5">The sequence shown here is derived from an EMBL/GenBank/DDBJ whole genome shotgun (WGS) entry which is preliminary data.</text>
</comment>
<evidence type="ECO:0000256" key="2">
    <source>
        <dbReference type="ARBA" id="ARBA00023002"/>
    </source>
</evidence>
<evidence type="ECO:0000313" key="5">
    <source>
        <dbReference type="EMBL" id="MBE1604656.1"/>
    </source>
</evidence>
<dbReference type="PANTHER" id="PTHR43673:SF10">
    <property type="entry name" value="NADH DEHYDROGENASE_NAD(P)H NITROREDUCTASE XCC3605-RELATED"/>
    <property type="match status" value="1"/>
</dbReference>
<feature type="domain" description="Nitroreductase" evidence="4">
    <location>
        <begin position="34"/>
        <end position="80"/>
    </location>
</feature>
<feature type="region of interest" description="Disordered" evidence="3">
    <location>
        <begin position="1"/>
        <end position="21"/>
    </location>
</feature>
<keyword evidence="6" id="KW-1185">Reference proteome</keyword>
<dbReference type="GO" id="GO:0016491">
    <property type="term" value="F:oxidoreductase activity"/>
    <property type="evidence" value="ECO:0007669"/>
    <property type="project" value="UniProtKB-KW"/>
</dbReference>